<evidence type="ECO:0000313" key="2">
    <source>
        <dbReference type="Proteomes" id="UP000623250"/>
    </source>
</evidence>
<accession>A0A8I1GE42</accession>
<gene>
    <name evidence="1" type="ORF">JDN41_06790</name>
</gene>
<dbReference type="EMBL" id="JAEMUK010000012">
    <property type="protein sequence ID" value="MBJ7543259.1"/>
    <property type="molecule type" value="Genomic_DNA"/>
</dbReference>
<evidence type="ECO:0000313" key="1">
    <source>
        <dbReference type="EMBL" id="MBJ7543259.1"/>
    </source>
</evidence>
<proteinExistence type="predicted"/>
<dbReference type="RefSeq" id="WP_037239266.1">
    <property type="nucleotide sequence ID" value="NZ_JAEMUK010000012.1"/>
</dbReference>
<name>A0A8I1GE42_9HYPH</name>
<dbReference type="Proteomes" id="UP000623250">
    <property type="component" value="Unassembled WGS sequence"/>
</dbReference>
<reference evidence="1 2" key="1">
    <citation type="submission" date="2020-12" db="EMBL/GenBank/DDBJ databases">
        <title>Revised draft genomes of Rhodomicrobium vannielii ATCC 17100 and Rhodomicrobium udaipurense JA643.</title>
        <authorList>
            <person name="Conners E.M."/>
            <person name="Davenport E.J."/>
            <person name="Bose A."/>
        </authorList>
    </citation>
    <scope>NUCLEOTIDE SEQUENCE [LARGE SCALE GENOMIC DNA]</scope>
    <source>
        <strain evidence="1 2">JA643</strain>
    </source>
</reference>
<organism evidence="1 2">
    <name type="scientific">Rhodomicrobium udaipurense</name>
    <dbReference type="NCBI Taxonomy" id="1202716"/>
    <lineage>
        <taxon>Bacteria</taxon>
        <taxon>Pseudomonadati</taxon>
        <taxon>Pseudomonadota</taxon>
        <taxon>Alphaproteobacteria</taxon>
        <taxon>Hyphomicrobiales</taxon>
        <taxon>Hyphomicrobiaceae</taxon>
        <taxon>Rhodomicrobium</taxon>
    </lineage>
</organism>
<dbReference type="AlphaFoldDB" id="A0A8I1GE42"/>
<keyword evidence="2" id="KW-1185">Reference proteome</keyword>
<sequence length="256" mass="27060">MSLVGLVLRIATVKALAGRTFAEGRVYDSRNSPLDDHLDTEPGPFVAVYTDDDDATVSGGDLFASAHSLSLVFEIGIASPVVTTEAGEQSITIPHTDEGMEAALDVLRFQIVAALQHGDGVWLDLWRRLVIDKKSLSIKRGGSVKKGIRFAGREMVLTVDTIGDPSPGVDTSFWDEIEAALRGDTDTADIADLIRSLVHAGDGWPEWRKAAAILGISAEGRKAVGVGPMEDGAADAVASSLTVDFGDGRVATETSE</sequence>
<comment type="caution">
    <text evidence="1">The sequence shown here is derived from an EMBL/GenBank/DDBJ whole genome shotgun (WGS) entry which is preliminary data.</text>
</comment>
<protein>
    <submittedName>
        <fullName evidence="1">Uncharacterized protein</fullName>
    </submittedName>
</protein>